<dbReference type="InterPro" id="IPR013610">
    <property type="entry name" value="ArdC_N"/>
</dbReference>
<sequence>MSMMRSRQAPSSDDKLLAIHAQLVQAVEDLMSSDAWIAMLRVAARFTTYSPSNILLIAAQRPDATQVAGIRTWNALGRRVVKGEHGIAILAPCLYRQRDESAQALPSGSPSPEADEPTRVLHGFKVVHVFDVAQTTGDDLPDTEPTLLRGDAPAGLWDHLARLAADDGYALERGPCPLGVNGFADPAGHRVRVRVDLDPAHAAKTLAHELGHIRADHPTRFPGYLTDFACRGQAEVEAESVAYIVMTHAGVAAEAYSTAYIAGWSFGDPDAAKASVAIVVTTARSLLLGGAMDQRPSRRSGPEERVEAAISGNRTASAEPRCLGQS</sequence>
<reference evidence="3 4" key="1">
    <citation type="submission" date="2020-04" db="EMBL/GenBank/DDBJ databases">
        <title>MicrobeNet Type strains.</title>
        <authorList>
            <person name="Nicholson A.C."/>
        </authorList>
    </citation>
    <scope>NUCLEOTIDE SEQUENCE [LARGE SCALE GENOMIC DNA]</scope>
    <source>
        <strain evidence="3 4">ATCC BAA-787</strain>
    </source>
</reference>
<organism evidence="3 4">
    <name type="scientific">Cellulomonas septica</name>
    <dbReference type="NCBI Taxonomy" id="285080"/>
    <lineage>
        <taxon>Bacteria</taxon>
        <taxon>Bacillati</taxon>
        <taxon>Actinomycetota</taxon>
        <taxon>Actinomycetes</taxon>
        <taxon>Micrococcales</taxon>
        <taxon>Cellulomonadaceae</taxon>
        <taxon>Cellulomonas</taxon>
    </lineage>
</organism>
<proteinExistence type="predicted"/>
<evidence type="ECO:0000259" key="2">
    <source>
        <dbReference type="Pfam" id="PF08401"/>
    </source>
</evidence>
<protein>
    <recommendedName>
        <fullName evidence="2">N-terminal domain-containing protein</fullName>
    </recommendedName>
</protein>
<evidence type="ECO:0000313" key="4">
    <source>
        <dbReference type="Proteomes" id="UP000777774"/>
    </source>
</evidence>
<dbReference type="Pfam" id="PF08401">
    <property type="entry name" value="ArdcN"/>
    <property type="match status" value="1"/>
</dbReference>
<gene>
    <name evidence="3" type="ORF">HGA02_00235</name>
</gene>
<dbReference type="EMBL" id="JAAXOY010000001">
    <property type="protein sequence ID" value="NKY38000.1"/>
    <property type="molecule type" value="Genomic_DNA"/>
</dbReference>
<feature type="domain" description="N-terminal" evidence="2">
    <location>
        <begin position="35"/>
        <end position="115"/>
    </location>
</feature>
<feature type="region of interest" description="Disordered" evidence="1">
    <location>
        <begin position="291"/>
        <end position="326"/>
    </location>
</feature>
<accession>A0ABX1JXG9</accession>
<dbReference type="Proteomes" id="UP000777774">
    <property type="component" value="Unassembled WGS sequence"/>
</dbReference>
<dbReference type="RefSeq" id="WP_168676240.1">
    <property type="nucleotide sequence ID" value="NZ_JAAXOY010000001.1"/>
</dbReference>
<evidence type="ECO:0000313" key="3">
    <source>
        <dbReference type="EMBL" id="NKY38000.1"/>
    </source>
</evidence>
<evidence type="ECO:0000256" key="1">
    <source>
        <dbReference type="SAM" id="MobiDB-lite"/>
    </source>
</evidence>
<keyword evidence="4" id="KW-1185">Reference proteome</keyword>
<comment type="caution">
    <text evidence="3">The sequence shown here is derived from an EMBL/GenBank/DDBJ whole genome shotgun (WGS) entry which is preliminary data.</text>
</comment>
<name>A0ABX1JXG9_9CELL</name>